<organism evidence="1 2">
    <name type="scientific">Aspergillus phoenicis ATCC 13157</name>
    <dbReference type="NCBI Taxonomy" id="1353007"/>
    <lineage>
        <taxon>Eukaryota</taxon>
        <taxon>Fungi</taxon>
        <taxon>Dikarya</taxon>
        <taxon>Ascomycota</taxon>
        <taxon>Pezizomycotina</taxon>
        <taxon>Eurotiomycetes</taxon>
        <taxon>Eurotiomycetidae</taxon>
        <taxon>Eurotiales</taxon>
        <taxon>Aspergillaceae</taxon>
        <taxon>Aspergillus</taxon>
    </lineage>
</organism>
<name>A0A370PFW1_ASPPH</name>
<proteinExistence type="predicted"/>
<sequence length="137" mass="14570">MVSTVGRPAHIQFARNGTRGGRYMSSRLFTGRLTIEDVLVPITSTAAKTRKKRPPVQQAGVATLHLNGEGLLSKCGKKAYTMGETYVTASSASIDDNIAETITAASNMPLLTATTAPDRPGILTGDMSEFNWISIGI</sequence>
<evidence type="ECO:0000313" key="1">
    <source>
        <dbReference type="EMBL" id="RDK41063.1"/>
    </source>
</evidence>
<gene>
    <name evidence="1" type="ORF">M752DRAFT_284566</name>
</gene>
<accession>A0A370PFW1</accession>
<evidence type="ECO:0000313" key="2">
    <source>
        <dbReference type="Proteomes" id="UP000254937"/>
    </source>
</evidence>
<protein>
    <submittedName>
        <fullName evidence="1">Uncharacterized protein</fullName>
    </submittedName>
</protein>
<dbReference type="Proteomes" id="UP000254937">
    <property type="component" value="Unassembled WGS sequence"/>
</dbReference>
<dbReference type="AlphaFoldDB" id="A0A370PFW1"/>
<dbReference type="EMBL" id="KZ851856">
    <property type="protein sequence ID" value="RDK41063.1"/>
    <property type="molecule type" value="Genomic_DNA"/>
</dbReference>
<keyword evidence="2" id="KW-1185">Reference proteome</keyword>
<reference evidence="1 2" key="1">
    <citation type="submission" date="2018-07" db="EMBL/GenBank/DDBJ databases">
        <title>Section-level genome sequencing of Aspergillus section Nigri to investigate inter- and intra-species variation.</title>
        <authorList>
            <consortium name="DOE Joint Genome Institute"/>
            <person name="Vesth T.C."/>
            <person name="Nybo J.L."/>
            <person name="Theobald S."/>
            <person name="Frisvad J.C."/>
            <person name="Larsen T.O."/>
            <person name="Nielsen K.F."/>
            <person name="Hoof J.B."/>
            <person name="Brandl J."/>
            <person name="Salamov A."/>
            <person name="Riley R."/>
            <person name="Gladden J.M."/>
            <person name="Phatale P."/>
            <person name="Nielsen M.T."/>
            <person name="Lyhne E.K."/>
            <person name="Kogle M.E."/>
            <person name="Strasser K."/>
            <person name="McDonnell E."/>
            <person name="Barry K."/>
            <person name="Clum A."/>
            <person name="Chen C."/>
            <person name="Nolan M."/>
            <person name="Sandor L."/>
            <person name="Kuo A."/>
            <person name="Lipzen A."/>
            <person name="Hainaut M."/>
            <person name="Drula E."/>
            <person name="Tsang A."/>
            <person name="Magnuson J.K."/>
            <person name="Henrissat B."/>
            <person name="Wiebenga A."/>
            <person name="Simmons B.A."/>
            <person name="Makela M.R."/>
            <person name="De vries R.P."/>
            <person name="Grigoriev I.V."/>
            <person name="Mortensen U.H."/>
            <person name="Baker S.E."/>
            <person name="Andersen M.R."/>
        </authorList>
    </citation>
    <scope>NUCLEOTIDE SEQUENCE [LARGE SCALE GENOMIC DNA]</scope>
    <source>
        <strain evidence="1 2">ATCC 13157</strain>
    </source>
</reference>